<dbReference type="InterPro" id="IPR050074">
    <property type="entry name" value="DHO_dehydrogenase"/>
</dbReference>
<dbReference type="InterPro" id="IPR013785">
    <property type="entry name" value="Aldolase_TIM"/>
</dbReference>
<feature type="binding site" evidence="11">
    <location>
        <position position="179"/>
    </location>
    <ligand>
        <name>FMN</name>
        <dbReference type="ChEBI" id="CHEBI:58210"/>
    </ligand>
</feature>
<dbReference type="NCBIfam" id="NF003644">
    <property type="entry name" value="PRK05286.1-1"/>
    <property type="match status" value="1"/>
</dbReference>
<dbReference type="GO" id="GO:0005886">
    <property type="term" value="C:plasma membrane"/>
    <property type="evidence" value="ECO:0007669"/>
    <property type="project" value="UniProtKB-SubCell"/>
</dbReference>
<feature type="binding site" evidence="11">
    <location>
        <position position="93"/>
    </location>
    <ligand>
        <name>FMN</name>
        <dbReference type="ChEBI" id="CHEBI:58210"/>
    </ligand>
</feature>
<evidence type="ECO:0000256" key="11">
    <source>
        <dbReference type="HAMAP-Rule" id="MF_00225"/>
    </source>
</evidence>
<feature type="binding site" evidence="11">
    <location>
        <begin position="69"/>
        <end position="73"/>
    </location>
    <ligand>
        <name>FMN</name>
        <dbReference type="ChEBI" id="CHEBI:58210"/>
    </ligand>
</feature>
<evidence type="ECO:0000313" key="13">
    <source>
        <dbReference type="EMBL" id="SKA61119.1"/>
    </source>
</evidence>
<comment type="catalytic activity">
    <reaction evidence="10 11">
        <text>(S)-dihydroorotate + a quinone = orotate + a quinol</text>
        <dbReference type="Rhea" id="RHEA:30187"/>
        <dbReference type="ChEBI" id="CHEBI:24646"/>
        <dbReference type="ChEBI" id="CHEBI:30839"/>
        <dbReference type="ChEBI" id="CHEBI:30864"/>
        <dbReference type="ChEBI" id="CHEBI:132124"/>
        <dbReference type="EC" id="1.3.5.2"/>
    </reaction>
</comment>
<feature type="binding site" evidence="11">
    <location>
        <position position="304"/>
    </location>
    <ligand>
        <name>FMN</name>
        <dbReference type="ChEBI" id="CHEBI:58210"/>
    </ligand>
</feature>
<dbReference type="Proteomes" id="UP000242432">
    <property type="component" value="Unassembled WGS sequence"/>
</dbReference>
<dbReference type="STRING" id="83771.SAMN02910357_01805"/>
<feature type="binding site" evidence="11">
    <location>
        <position position="224"/>
    </location>
    <ligand>
        <name>FMN</name>
        <dbReference type="ChEBI" id="CHEBI:58210"/>
    </ligand>
</feature>
<feature type="binding site" evidence="11">
    <location>
        <position position="275"/>
    </location>
    <ligand>
        <name>FMN</name>
        <dbReference type="ChEBI" id="CHEBI:58210"/>
    </ligand>
</feature>
<dbReference type="InterPro" id="IPR012135">
    <property type="entry name" value="Dihydroorotate_DH_1_2"/>
</dbReference>
<feature type="domain" description="Dihydroorotate dehydrogenase catalytic" evidence="12">
    <location>
        <begin position="54"/>
        <end position="343"/>
    </location>
</feature>
<evidence type="ECO:0000256" key="9">
    <source>
        <dbReference type="ARBA" id="ARBA00023136"/>
    </source>
</evidence>
<dbReference type="GO" id="GO:0044205">
    <property type="term" value="P:'de novo' UMP biosynthetic process"/>
    <property type="evidence" value="ECO:0007669"/>
    <property type="project" value="UniProtKB-UniRule"/>
</dbReference>
<feature type="binding site" evidence="11">
    <location>
        <begin position="118"/>
        <end position="122"/>
    </location>
    <ligand>
        <name>substrate</name>
    </ligand>
</feature>
<keyword evidence="9 11" id="KW-0472">Membrane</keyword>
<dbReference type="UniPathway" id="UPA00070">
    <property type="reaction ID" value="UER00946"/>
</dbReference>
<dbReference type="EC" id="1.3.5.2" evidence="11"/>
<dbReference type="Gene3D" id="3.20.20.70">
    <property type="entry name" value="Aldolase class I"/>
    <property type="match status" value="1"/>
</dbReference>
<dbReference type="PANTHER" id="PTHR48109">
    <property type="entry name" value="DIHYDROOROTATE DEHYDROGENASE (QUINONE), MITOCHONDRIAL-RELATED"/>
    <property type="match status" value="1"/>
</dbReference>
<evidence type="ECO:0000256" key="7">
    <source>
        <dbReference type="ARBA" id="ARBA00022975"/>
    </source>
</evidence>
<evidence type="ECO:0000256" key="4">
    <source>
        <dbReference type="ARBA" id="ARBA00005359"/>
    </source>
</evidence>
<dbReference type="GO" id="GO:0106430">
    <property type="term" value="F:dihydroorotate dehydrogenase (quinone) activity"/>
    <property type="evidence" value="ECO:0007669"/>
    <property type="project" value="UniProtKB-EC"/>
</dbReference>
<dbReference type="GO" id="GO:0005737">
    <property type="term" value="C:cytoplasm"/>
    <property type="evidence" value="ECO:0007669"/>
    <property type="project" value="InterPro"/>
</dbReference>
<feature type="binding site" evidence="11">
    <location>
        <begin position="325"/>
        <end position="326"/>
    </location>
    <ligand>
        <name>FMN</name>
        <dbReference type="ChEBI" id="CHEBI:58210"/>
    </ligand>
</feature>
<dbReference type="PROSITE" id="PS00911">
    <property type="entry name" value="DHODEHASE_1"/>
    <property type="match status" value="1"/>
</dbReference>
<accession>A0A1T4V849</accession>
<dbReference type="RefSeq" id="WP_078928548.1">
    <property type="nucleotide sequence ID" value="NZ_FUXX01000013.1"/>
</dbReference>
<evidence type="ECO:0000313" key="14">
    <source>
        <dbReference type="Proteomes" id="UP000242432"/>
    </source>
</evidence>
<protein>
    <recommendedName>
        <fullName evidence="11">Dihydroorotate dehydrogenase (quinone)</fullName>
        <ecNumber evidence="11">1.3.5.2</ecNumber>
    </recommendedName>
    <alternativeName>
        <fullName evidence="11">DHOdehase</fullName>
        <shortName evidence="11">DHOD</shortName>
        <shortName evidence="11">DHODase</shortName>
    </alternativeName>
    <alternativeName>
        <fullName evidence="11">Dihydroorotate oxidase</fullName>
    </alternativeName>
</protein>
<keyword evidence="6 11" id="KW-0288">FMN</keyword>
<comment type="pathway">
    <text evidence="3 11">Pyrimidine metabolism; UMP biosynthesis via de novo pathway; orotate from (S)-dihydroorotate (quinone route): step 1/1.</text>
</comment>
<keyword evidence="8 11" id="KW-0560">Oxidoreductase</keyword>
<dbReference type="GO" id="GO:0006207">
    <property type="term" value="P:'de novo' pyrimidine nucleobase biosynthetic process"/>
    <property type="evidence" value="ECO:0007669"/>
    <property type="project" value="UniProtKB-UniRule"/>
</dbReference>
<evidence type="ECO:0000259" key="12">
    <source>
        <dbReference type="Pfam" id="PF01180"/>
    </source>
</evidence>
<dbReference type="InterPro" id="IPR005720">
    <property type="entry name" value="Dihydroorotate_DH_cat"/>
</dbReference>
<feature type="binding site" evidence="11">
    <location>
        <position position="73"/>
    </location>
    <ligand>
        <name>substrate</name>
    </ligand>
</feature>
<dbReference type="InterPro" id="IPR001295">
    <property type="entry name" value="Dihydroorotate_DH_CS"/>
</dbReference>
<gene>
    <name evidence="11" type="primary">pyrD</name>
    <name evidence="13" type="ORF">SAMN02745213_01031</name>
</gene>
<dbReference type="HAMAP" id="MF_00225">
    <property type="entry name" value="DHO_dh_type2"/>
    <property type="match status" value="1"/>
</dbReference>
<feature type="active site" description="Nucleophile" evidence="11">
    <location>
        <position position="182"/>
    </location>
</feature>
<evidence type="ECO:0000256" key="3">
    <source>
        <dbReference type="ARBA" id="ARBA00005161"/>
    </source>
</evidence>
<dbReference type="NCBIfam" id="NF003652">
    <property type="entry name" value="PRK05286.2-5"/>
    <property type="match status" value="1"/>
</dbReference>
<feature type="binding site" evidence="11">
    <location>
        <position position="252"/>
    </location>
    <ligand>
        <name>FMN</name>
        <dbReference type="ChEBI" id="CHEBI:58210"/>
    </ligand>
</feature>
<comment type="cofactor">
    <cofactor evidence="11">
        <name>FMN</name>
        <dbReference type="ChEBI" id="CHEBI:58210"/>
    </cofactor>
    <text evidence="11">Binds 1 FMN per subunit.</text>
</comment>
<dbReference type="PANTHER" id="PTHR48109:SF4">
    <property type="entry name" value="DIHYDROOROTATE DEHYDROGENASE (QUINONE), MITOCHONDRIAL"/>
    <property type="match status" value="1"/>
</dbReference>
<evidence type="ECO:0000256" key="1">
    <source>
        <dbReference type="ARBA" id="ARBA00003125"/>
    </source>
</evidence>
<comment type="function">
    <text evidence="1 11">Catalyzes the conversion of dihydroorotate to orotate with quinone as electron acceptor.</text>
</comment>
<dbReference type="EMBL" id="FUXX01000013">
    <property type="protein sequence ID" value="SKA61119.1"/>
    <property type="molecule type" value="Genomic_DNA"/>
</dbReference>
<dbReference type="PROSITE" id="PS00912">
    <property type="entry name" value="DHODEHASE_2"/>
    <property type="match status" value="1"/>
</dbReference>
<feature type="binding site" evidence="11">
    <location>
        <position position="184"/>
    </location>
    <ligand>
        <name>substrate</name>
    </ligand>
</feature>
<keyword evidence="5 11" id="KW-0285">Flavoprotein</keyword>
<dbReference type="Pfam" id="PF01180">
    <property type="entry name" value="DHO_dh"/>
    <property type="match status" value="1"/>
</dbReference>
<dbReference type="SUPFAM" id="SSF51395">
    <property type="entry name" value="FMN-linked oxidoreductases"/>
    <property type="match status" value="1"/>
</dbReference>
<feature type="binding site" evidence="11">
    <location>
        <position position="146"/>
    </location>
    <ligand>
        <name>FMN</name>
        <dbReference type="ChEBI" id="CHEBI:58210"/>
    </ligand>
</feature>
<dbReference type="AlphaFoldDB" id="A0A1T4V849"/>
<comment type="similarity">
    <text evidence="4 11">Belongs to the dihydroorotate dehydrogenase family. Type 2 subfamily.</text>
</comment>
<name>A0A1T4V849_9GAMM</name>
<evidence type="ECO:0000256" key="5">
    <source>
        <dbReference type="ARBA" id="ARBA00022630"/>
    </source>
</evidence>
<dbReference type="NCBIfam" id="TIGR01036">
    <property type="entry name" value="pyrD_sub2"/>
    <property type="match status" value="1"/>
</dbReference>
<keyword evidence="7 11" id="KW-0665">Pyrimidine biosynthesis</keyword>
<proteinExistence type="inferred from homology"/>
<dbReference type="CDD" id="cd04738">
    <property type="entry name" value="DHOD_2_like"/>
    <property type="match status" value="1"/>
</dbReference>
<keyword evidence="14" id="KW-1185">Reference proteome</keyword>
<organism evidence="13 14">
    <name type="scientific">Succinivibrio dextrinosolvens DSM 3072</name>
    <dbReference type="NCBI Taxonomy" id="1123324"/>
    <lineage>
        <taxon>Bacteria</taxon>
        <taxon>Pseudomonadati</taxon>
        <taxon>Pseudomonadota</taxon>
        <taxon>Gammaproteobacteria</taxon>
        <taxon>Aeromonadales</taxon>
        <taxon>Succinivibrionaceae</taxon>
        <taxon>Succinivibrio</taxon>
    </lineage>
</organism>
<reference evidence="14" key="1">
    <citation type="submission" date="2017-02" db="EMBL/GenBank/DDBJ databases">
        <authorList>
            <person name="Varghese N."/>
            <person name="Submissions S."/>
        </authorList>
    </citation>
    <scope>NUCLEOTIDE SEQUENCE [LARGE SCALE GENOMIC DNA]</scope>
    <source>
        <strain evidence="14">DSM 3072</strain>
    </source>
</reference>
<dbReference type="InterPro" id="IPR005719">
    <property type="entry name" value="Dihydroorotate_DH_2"/>
</dbReference>
<feature type="binding site" evidence="11">
    <location>
        <begin position="253"/>
        <end position="254"/>
    </location>
    <ligand>
        <name>substrate</name>
    </ligand>
</feature>
<comment type="subcellular location">
    <subcellularLocation>
        <location evidence="11">Cell membrane</location>
        <topology evidence="11">Peripheral membrane protein</topology>
    </subcellularLocation>
    <subcellularLocation>
        <location evidence="2">Membrane</location>
    </subcellularLocation>
</comment>
<evidence type="ECO:0000256" key="10">
    <source>
        <dbReference type="ARBA" id="ARBA00048639"/>
    </source>
</evidence>
<comment type="subunit">
    <text evidence="11">Monomer.</text>
</comment>
<dbReference type="PIRSF" id="PIRSF000164">
    <property type="entry name" value="DHO_oxidase"/>
    <property type="match status" value="1"/>
</dbReference>
<sequence>MQFIPYSLYPSVIRPFLFMLDPETAHDLILRGAKACSNKSLLPIFSQNIEYRPVKAMGLEFKNPLGLAAGLDKNAEAVDFFGALGFGHIEVGTVTPKAQNGNPKPRMFRIPSAQGIINRMGFNNKGVDYLVENLKKRTYDGVLGVSIGKNETTPLENAVDDYLFCLRKVYPYADYIAVNVSCPNTPGLTKLQAKEPLYNLLKPIRAEQKNISATSGRYVPLVVKFSPDLSDEALENLCAVCLDLGIDGVTCTNTTTRRDIINGMVHAQEWGGLSGEPLRSISSETLRRTAKIIDKKIPIIGVGGISNAVNARERLNDGATLLQIYSSLIYRGPNVIKSIVNNI</sequence>
<feature type="binding site" evidence="11">
    <location>
        <position position="179"/>
    </location>
    <ligand>
        <name>substrate</name>
    </ligand>
</feature>
<evidence type="ECO:0000256" key="6">
    <source>
        <dbReference type="ARBA" id="ARBA00022643"/>
    </source>
</evidence>
<keyword evidence="11" id="KW-1003">Cell membrane</keyword>
<evidence type="ECO:0000256" key="2">
    <source>
        <dbReference type="ARBA" id="ARBA00004370"/>
    </source>
</evidence>
<evidence type="ECO:0000256" key="8">
    <source>
        <dbReference type="ARBA" id="ARBA00023002"/>
    </source>
</evidence>